<evidence type="ECO:0000313" key="3">
    <source>
        <dbReference type="Proteomes" id="UP001234989"/>
    </source>
</evidence>
<proteinExistence type="predicted"/>
<sequence length="92" mass="10871">MIAVVLNFIEQQLLDDLEVELRKREESITSEELKLEMEKEEMIKEREAIIRTTNEDVGMLELVEDQRKENELLRKKIVELEAKKTALDKSVI</sequence>
<organism evidence="2 3">
    <name type="scientific">Solanum verrucosum</name>
    <dbReference type="NCBI Taxonomy" id="315347"/>
    <lineage>
        <taxon>Eukaryota</taxon>
        <taxon>Viridiplantae</taxon>
        <taxon>Streptophyta</taxon>
        <taxon>Embryophyta</taxon>
        <taxon>Tracheophyta</taxon>
        <taxon>Spermatophyta</taxon>
        <taxon>Magnoliopsida</taxon>
        <taxon>eudicotyledons</taxon>
        <taxon>Gunneridae</taxon>
        <taxon>Pentapetalae</taxon>
        <taxon>asterids</taxon>
        <taxon>lamiids</taxon>
        <taxon>Solanales</taxon>
        <taxon>Solanaceae</taxon>
        <taxon>Solanoideae</taxon>
        <taxon>Solaneae</taxon>
        <taxon>Solanum</taxon>
    </lineage>
</organism>
<keyword evidence="1" id="KW-0175">Coiled coil</keyword>
<evidence type="ECO:0000256" key="1">
    <source>
        <dbReference type="SAM" id="Coils"/>
    </source>
</evidence>
<evidence type="ECO:0000313" key="2">
    <source>
        <dbReference type="EMBL" id="WMV60327.1"/>
    </source>
</evidence>
<dbReference type="AlphaFoldDB" id="A0AAF0V998"/>
<dbReference type="Proteomes" id="UP001234989">
    <property type="component" value="Chromosome 12"/>
</dbReference>
<accession>A0AAF0V998</accession>
<dbReference type="EMBL" id="CP133623">
    <property type="protein sequence ID" value="WMV60327.1"/>
    <property type="molecule type" value="Genomic_DNA"/>
</dbReference>
<name>A0AAF0V998_SOLVR</name>
<reference evidence="2" key="1">
    <citation type="submission" date="2023-08" db="EMBL/GenBank/DDBJ databases">
        <title>A de novo genome assembly of Solanum verrucosum Schlechtendal, a Mexican diploid species geographically isolated from the other diploid A-genome species in potato relatives.</title>
        <authorList>
            <person name="Hosaka K."/>
        </authorList>
    </citation>
    <scope>NUCLEOTIDE SEQUENCE</scope>
    <source>
        <tissue evidence="2">Young leaves</tissue>
    </source>
</reference>
<feature type="coiled-coil region" evidence="1">
    <location>
        <begin position="63"/>
        <end position="90"/>
    </location>
</feature>
<gene>
    <name evidence="2" type="ORF">MTR67_053712</name>
</gene>
<keyword evidence="3" id="KW-1185">Reference proteome</keyword>
<protein>
    <submittedName>
        <fullName evidence="2">Uncharacterized protein</fullName>
    </submittedName>
</protein>